<organism evidence="2 3">
    <name type="scientific">Staphylococcus argensis</name>
    <dbReference type="NCBI Taxonomy" id="1607738"/>
    <lineage>
        <taxon>Bacteria</taxon>
        <taxon>Bacillati</taxon>
        <taxon>Bacillota</taxon>
        <taxon>Bacilli</taxon>
        <taxon>Bacillales</taxon>
        <taxon>Staphylococcaceae</taxon>
        <taxon>Staphylococcus</taxon>
    </lineage>
</organism>
<keyword evidence="1" id="KW-0472">Membrane</keyword>
<dbReference type="Pfam" id="PF11337">
    <property type="entry name" value="DUF3139"/>
    <property type="match status" value="1"/>
</dbReference>
<evidence type="ECO:0008006" key="4">
    <source>
        <dbReference type="Google" id="ProtNLM"/>
    </source>
</evidence>
<protein>
    <recommendedName>
        <fullName evidence="4">DUF3139 domain-containing protein</fullName>
    </recommendedName>
</protein>
<accession>A0A2K4FAX0</accession>
<dbReference type="OrthoDB" id="9954221at2"/>
<reference evidence="2 3" key="1">
    <citation type="submission" date="2017-08" db="EMBL/GenBank/DDBJ databases">
        <title>Draft genome sequences of 64 type strains of genus Staph aureus.</title>
        <authorList>
            <person name="Cole K."/>
            <person name="Golubchik T."/>
            <person name="Russell J."/>
            <person name="Foster D."/>
            <person name="Llewelyn M."/>
            <person name="Wilson D."/>
            <person name="Crook D."/>
            <person name="Paul J."/>
        </authorList>
    </citation>
    <scope>NUCLEOTIDE SEQUENCE [LARGE SCALE GENOMIC DNA]</scope>
    <source>
        <strain evidence="2 3">DSM 29875</strain>
    </source>
</reference>
<sequence length="125" mass="15392">MKKIAFALGIILFVVLGVVCYFWRFRHISYKEINLELQHHHFQKHIKSEENRYDEKQYGYYKEIIYKDEPHNVYLYQTVERPNLTEFINPFYHYKKHNVMTEVHDTKTENEISGERTTNYQIENQ</sequence>
<keyword evidence="3" id="KW-1185">Reference proteome</keyword>
<proteinExistence type="predicted"/>
<dbReference type="EMBL" id="PPPX01000016">
    <property type="protein sequence ID" value="POA08502.1"/>
    <property type="molecule type" value="Genomic_DNA"/>
</dbReference>
<feature type="transmembrane region" description="Helical" evidence="1">
    <location>
        <begin position="6"/>
        <end position="23"/>
    </location>
</feature>
<keyword evidence="1" id="KW-1133">Transmembrane helix</keyword>
<dbReference type="GeneID" id="98298779"/>
<dbReference type="Proteomes" id="UP000242712">
    <property type="component" value="Unassembled WGS sequence"/>
</dbReference>
<keyword evidence="1" id="KW-0812">Transmembrane</keyword>
<dbReference type="AlphaFoldDB" id="A0A2K4FAX0"/>
<name>A0A2K4FAX0_9STAP</name>
<dbReference type="RefSeq" id="WP_103372283.1">
    <property type="nucleotide sequence ID" value="NZ_CBCRVO010000002.1"/>
</dbReference>
<evidence type="ECO:0000313" key="3">
    <source>
        <dbReference type="Proteomes" id="UP000242712"/>
    </source>
</evidence>
<evidence type="ECO:0000256" key="1">
    <source>
        <dbReference type="SAM" id="Phobius"/>
    </source>
</evidence>
<evidence type="ECO:0000313" key="2">
    <source>
        <dbReference type="EMBL" id="POA08502.1"/>
    </source>
</evidence>
<dbReference type="InterPro" id="IPR021486">
    <property type="entry name" value="DUF3139"/>
</dbReference>
<gene>
    <name evidence="2" type="ORF">CD039_10535</name>
</gene>
<comment type="caution">
    <text evidence="2">The sequence shown here is derived from an EMBL/GenBank/DDBJ whole genome shotgun (WGS) entry which is preliminary data.</text>
</comment>